<dbReference type="GO" id="GO:0000774">
    <property type="term" value="F:adenyl-nucleotide exchange factor activity"/>
    <property type="evidence" value="ECO:0007669"/>
    <property type="project" value="InterPro"/>
</dbReference>
<dbReference type="InterPro" id="IPR000740">
    <property type="entry name" value="GrpE"/>
</dbReference>
<reference evidence="14 15" key="1">
    <citation type="submission" date="2017-09" db="EMBL/GenBank/DDBJ databases">
        <title>Depth-based differentiation of microbial function through sediment-hosted aquifers and enrichment of novel symbionts in the deep terrestrial subsurface.</title>
        <authorList>
            <person name="Probst A.J."/>
            <person name="Ladd B."/>
            <person name="Jarett J.K."/>
            <person name="Geller-Mcgrath D.E."/>
            <person name="Sieber C.M."/>
            <person name="Emerson J.B."/>
            <person name="Anantharaman K."/>
            <person name="Thomas B.C."/>
            <person name="Malmstrom R."/>
            <person name="Stieglmeier M."/>
            <person name="Klingl A."/>
            <person name="Woyke T."/>
            <person name="Ryan C.M."/>
            <person name="Banfield J.F."/>
        </authorList>
    </citation>
    <scope>NUCLEOTIDE SEQUENCE [LARGE SCALE GENOMIC DNA]</scope>
    <source>
        <strain evidence="14">CG23_combo_of_CG06-09_8_20_14_all_36_12</strain>
    </source>
</reference>
<dbReference type="AlphaFoldDB" id="A0A2G9Z3A2"/>
<evidence type="ECO:0000256" key="12">
    <source>
        <dbReference type="RuleBase" id="RU004478"/>
    </source>
</evidence>
<proteinExistence type="inferred from homology"/>
<dbReference type="PANTHER" id="PTHR21237">
    <property type="entry name" value="GRPE PROTEIN"/>
    <property type="match status" value="1"/>
</dbReference>
<evidence type="ECO:0000313" key="14">
    <source>
        <dbReference type="EMBL" id="PIP25181.1"/>
    </source>
</evidence>
<dbReference type="HAMAP" id="MF_01151">
    <property type="entry name" value="GrpE"/>
    <property type="match status" value="1"/>
</dbReference>
<feature type="compositionally biased region" description="Basic and acidic residues" evidence="13">
    <location>
        <begin position="42"/>
        <end position="58"/>
    </location>
</feature>
<evidence type="ECO:0000256" key="1">
    <source>
        <dbReference type="ARBA" id="ARBA00004496"/>
    </source>
</evidence>
<gene>
    <name evidence="10 14" type="primary">grpE</name>
    <name evidence="14" type="ORF">COX34_00045</name>
</gene>
<protein>
    <recommendedName>
        <fullName evidence="8 10">Protein GrpE</fullName>
    </recommendedName>
    <alternativeName>
        <fullName evidence="9 10">HSP-70 cofactor</fullName>
    </alternativeName>
</protein>
<feature type="region of interest" description="Disordered" evidence="13">
    <location>
        <begin position="22"/>
        <end position="58"/>
    </location>
</feature>
<comment type="similarity">
    <text evidence="2 10 12">Belongs to the GrpE family.</text>
</comment>
<evidence type="ECO:0000256" key="6">
    <source>
        <dbReference type="ARBA" id="ARBA00023186"/>
    </source>
</evidence>
<dbReference type="EMBL" id="PCRS01000001">
    <property type="protein sequence ID" value="PIP25181.1"/>
    <property type="molecule type" value="Genomic_DNA"/>
</dbReference>
<dbReference type="Proteomes" id="UP000228681">
    <property type="component" value="Unassembled WGS sequence"/>
</dbReference>
<dbReference type="PROSITE" id="PS01071">
    <property type="entry name" value="GRPE"/>
    <property type="match status" value="1"/>
</dbReference>
<evidence type="ECO:0000256" key="4">
    <source>
        <dbReference type="ARBA" id="ARBA00022490"/>
    </source>
</evidence>
<keyword evidence="5 10" id="KW-0346">Stress response</keyword>
<evidence type="ECO:0000256" key="5">
    <source>
        <dbReference type="ARBA" id="ARBA00023016"/>
    </source>
</evidence>
<evidence type="ECO:0000313" key="15">
    <source>
        <dbReference type="Proteomes" id="UP000228681"/>
    </source>
</evidence>
<dbReference type="InterPro" id="IPR009012">
    <property type="entry name" value="GrpE_head"/>
</dbReference>
<comment type="subcellular location">
    <subcellularLocation>
        <location evidence="1 10">Cytoplasm</location>
    </subcellularLocation>
</comment>
<dbReference type="GO" id="GO:0042803">
    <property type="term" value="F:protein homodimerization activity"/>
    <property type="evidence" value="ECO:0007669"/>
    <property type="project" value="InterPro"/>
</dbReference>
<dbReference type="Gene3D" id="3.90.20.20">
    <property type="match status" value="1"/>
</dbReference>
<dbReference type="InterPro" id="IPR013805">
    <property type="entry name" value="GrpE_CC"/>
</dbReference>
<organism evidence="14 15">
    <name type="scientific">Candidatus Nealsonbacteria bacterium CG23_combo_of_CG06-09_8_20_14_all_36_12</name>
    <dbReference type="NCBI Taxonomy" id="1974718"/>
    <lineage>
        <taxon>Bacteria</taxon>
        <taxon>Candidatus Nealsoniibacteriota</taxon>
    </lineage>
</organism>
<comment type="caution">
    <text evidence="14">The sequence shown here is derived from an EMBL/GenBank/DDBJ whole genome shotgun (WGS) entry which is preliminary data.</text>
</comment>
<evidence type="ECO:0000256" key="3">
    <source>
        <dbReference type="ARBA" id="ARBA00011738"/>
    </source>
</evidence>
<dbReference type="GO" id="GO:0051087">
    <property type="term" value="F:protein-folding chaperone binding"/>
    <property type="evidence" value="ECO:0007669"/>
    <property type="project" value="InterPro"/>
</dbReference>
<dbReference type="GO" id="GO:0005737">
    <property type="term" value="C:cytoplasm"/>
    <property type="evidence" value="ECO:0007669"/>
    <property type="project" value="UniProtKB-SubCell"/>
</dbReference>
<keyword evidence="6 10" id="KW-0143">Chaperone</keyword>
<dbReference type="SUPFAM" id="SSF51064">
    <property type="entry name" value="Head domain of nucleotide exchange factor GrpE"/>
    <property type="match status" value="1"/>
</dbReference>
<evidence type="ECO:0000256" key="10">
    <source>
        <dbReference type="HAMAP-Rule" id="MF_01151"/>
    </source>
</evidence>
<dbReference type="Gene3D" id="2.30.22.10">
    <property type="entry name" value="Head domain of nucleotide exchange factor GrpE"/>
    <property type="match status" value="1"/>
</dbReference>
<dbReference type="GO" id="GO:0051082">
    <property type="term" value="F:unfolded protein binding"/>
    <property type="evidence" value="ECO:0007669"/>
    <property type="project" value="TreeGrafter"/>
</dbReference>
<dbReference type="CDD" id="cd00446">
    <property type="entry name" value="GrpE"/>
    <property type="match status" value="1"/>
</dbReference>
<sequence>MGRYNISLEKNFKFLYNIKMPDEKNKPNLDYNPPTAHTPPRGPDESRGGRREGWSPSEELKKQLEECQKLKEEYLAGWQRARADLLNYKKEELERIGELINYAGEGFILKILPILDNFEVAEKKLPGNLKNDENVKGILQLKTQILDFLKNQGVEKIKSVGEKFDPNFHEVVEEVEIKDKEPGTIIEEIQKGYKIDGRLLRPAKVKVTK</sequence>
<evidence type="ECO:0000256" key="8">
    <source>
        <dbReference type="ARBA" id="ARBA00072274"/>
    </source>
</evidence>
<comment type="subunit">
    <text evidence="3 10">Homodimer.</text>
</comment>
<dbReference type="GO" id="GO:0006457">
    <property type="term" value="P:protein folding"/>
    <property type="evidence" value="ECO:0007669"/>
    <property type="project" value="InterPro"/>
</dbReference>
<dbReference type="PANTHER" id="PTHR21237:SF23">
    <property type="entry name" value="GRPE PROTEIN HOMOLOG, MITOCHONDRIAL"/>
    <property type="match status" value="1"/>
</dbReference>
<evidence type="ECO:0000256" key="2">
    <source>
        <dbReference type="ARBA" id="ARBA00009054"/>
    </source>
</evidence>
<dbReference type="Pfam" id="PF01025">
    <property type="entry name" value="GrpE"/>
    <property type="match status" value="1"/>
</dbReference>
<keyword evidence="4 10" id="KW-0963">Cytoplasm</keyword>
<accession>A0A2G9Z3A2</accession>
<evidence type="ECO:0000256" key="13">
    <source>
        <dbReference type="SAM" id="MobiDB-lite"/>
    </source>
</evidence>
<evidence type="ECO:0000256" key="7">
    <source>
        <dbReference type="ARBA" id="ARBA00053401"/>
    </source>
</evidence>
<name>A0A2G9Z3A2_9BACT</name>
<dbReference type="PRINTS" id="PR00773">
    <property type="entry name" value="GRPEPROTEIN"/>
</dbReference>
<dbReference type="FunFam" id="2.30.22.10:FF:000001">
    <property type="entry name" value="Protein GrpE"/>
    <property type="match status" value="1"/>
</dbReference>
<evidence type="ECO:0000256" key="9">
    <source>
        <dbReference type="ARBA" id="ARBA00076414"/>
    </source>
</evidence>
<evidence type="ECO:0000256" key="11">
    <source>
        <dbReference type="RuleBase" id="RU000639"/>
    </source>
</evidence>
<dbReference type="SUPFAM" id="SSF58014">
    <property type="entry name" value="Coiled-coil domain of nucleotide exchange factor GrpE"/>
    <property type="match status" value="1"/>
</dbReference>
<comment type="function">
    <text evidence="7 10 11">Participates actively in the response to hyperosmotic and heat shock by preventing the aggregation of stress-denatured proteins, in association with DnaK and GrpE. It is the nucleotide exchange factor for DnaK and may function as a thermosensor. Unfolded proteins bind initially to DnaJ; upon interaction with the DnaJ-bound protein, DnaK hydrolyzes its bound ATP, resulting in the formation of a stable complex. GrpE releases ADP from DnaK; ATP binding to DnaK triggers the release of the substrate protein, thus completing the reaction cycle. Several rounds of ATP-dependent interactions between DnaJ, DnaK and GrpE are required for fully efficient folding.</text>
</comment>